<dbReference type="GO" id="GO:0020037">
    <property type="term" value="F:heme binding"/>
    <property type="evidence" value="ECO:0007669"/>
    <property type="project" value="InterPro"/>
</dbReference>
<evidence type="ECO:0000313" key="8">
    <source>
        <dbReference type="EMBL" id="GCB88057.1"/>
    </source>
</evidence>
<keyword evidence="6 7" id="KW-0503">Monooxygenase</keyword>
<dbReference type="Pfam" id="PF00067">
    <property type="entry name" value="p450"/>
    <property type="match status" value="1"/>
</dbReference>
<dbReference type="PRINTS" id="PR00359">
    <property type="entry name" value="BP450"/>
</dbReference>
<keyword evidence="2 7" id="KW-0349">Heme</keyword>
<dbReference type="Proteomes" id="UP000288351">
    <property type="component" value="Unassembled WGS sequence"/>
</dbReference>
<evidence type="ECO:0000256" key="5">
    <source>
        <dbReference type="ARBA" id="ARBA00023004"/>
    </source>
</evidence>
<name>A0A401QRK9_STRNR</name>
<reference evidence="8 9" key="1">
    <citation type="journal article" date="2019" name="Microbiol. Resour. Announc.">
        <title>Draft Genome Sequence of the Most Traditional epsilon-Poly-l-Lysine Producer, Streptomyces albulus NBRC14147.</title>
        <authorList>
            <person name="Yamanaka K."/>
            <person name="Hamano Y."/>
        </authorList>
    </citation>
    <scope>NUCLEOTIDE SEQUENCE [LARGE SCALE GENOMIC DNA]</scope>
    <source>
        <strain evidence="8 9">NBRC 14147</strain>
    </source>
</reference>
<keyword evidence="5 7" id="KW-0408">Iron</keyword>
<dbReference type="FunFam" id="1.10.630.10:FF:000018">
    <property type="entry name" value="Cytochrome P450 monooxygenase"/>
    <property type="match status" value="1"/>
</dbReference>
<keyword evidence="4 7" id="KW-0560">Oxidoreductase</keyword>
<dbReference type="PROSITE" id="PS00086">
    <property type="entry name" value="CYTOCHROME_P450"/>
    <property type="match status" value="1"/>
</dbReference>
<evidence type="ECO:0000313" key="9">
    <source>
        <dbReference type="Proteomes" id="UP000288351"/>
    </source>
</evidence>
<sequence length="401" mass="44417">MVHAHMPSPARVGRGGDPDPYPNYAWLRKEAPVSALYSPDGDGRSWLVTSYEFARACLEDSRLSNDDREAAGDSERVSEELWSTARGLLNLDGPEHMRLRKVVSGAFSPRTSAQFRPMMERVCQEAIDSFASRGSADLAAEYALRVPVAIIHEVLGVPESVRKDPARCFDLFYRTGLARTTDPTCFEELVEYADELADYKRSHPGDDIGTLLLRSVDSGQLQGQRELRSMILSVLGAGHVTTVQSVGCAVLRLLENPDQLASIFAGSPSWAQSVNEMLRYDSPIQATVNRYATEDMRIGEVDVAKGDVVLISIAAANRDPERFEDPERFDVTRPSRSNLAFGHGTHLCLGAHLARIEGEVALEMLFRQLKDLRLAIDPAEVVWSYGPMLRGPRELPVTFSR</sequence>
<gene>
    <name evidence="8" type="ORF">SALB_00726</name>
</gene>
<dbReference type="PANTHER" id="PTHR46696:SF1">
    <property type="entry name" value="CYTOCHROME P450 YJIB-RELATED"/>
    <property type="match status" value="1"/>
</dbReference>
<dbReference type="EMBL" id="BHXC01000006">
    <property type="protein sequence ID" value="GCB88057.1"/>
    <property type="molecule type" value="Genomic_DNA"/>
</dbReference>
<dbReference type="Gene3D" id="1.10.630.10">
    <property type="entry name" value="Cytochrome P450"/>
    <property type="match status" value="1"/>
</dbReference>
<dbReference type="InterPro" id="IPR002397">
    <property type="entry name" value="Cyt_P450_B"/>
</dbReference>
<dbReference type="PANTHER" id="PTHR46696">
    <property type="entry name" value="P450, PUTATIVE (EUROFUNG)-RELATED"/>
    <property type="match status" value="1"/>
</dbReference>
<organism evidence="8 9">
    <name type="scientific">Streptomyces noursei</name>
    <name type="common">Streptomyces albulus</name>
    <dbReference type="NCBI Taxonomy" id="1971"/>
    <lineage>
        <taxon>Bacteria</taxon>
        <taxon>Bacillati</taxon>
        <taxon>Actinomycetota</taxon>
        <taxon>Actinomycetes</taxon>
        <taxon>Kitasatosporales</taxon>
        <taxon>Streptomycetaceae</taxon>
        <taxon>Streptomyces</taxon>
    </lineage>
</organism>
<accession>A0A401QRK9</accession>
<dbReference type="GO" id="GO:0016705">
    <property type="term" value="F:oxidoreductase activity, acting on paired donors, with incorporation or reduction of molecular oxygen"/>
    <property type="evidence" value="ECO:0007669"/>
    <property type="project" value="InterPro"/>
</dbReference>
<evidence type="ECO:0000256" key="1">
    <source>
        <dbReference type="ARBA" id="ARBA00010617"/>
    </source>
</evidence>
<dbReference type="AlphaFoldDB" id="A0A401QRK9"/>
<dbReference type="GO" id="GO:0005506">
    <property type="term" value="F:iron ion binding"/>
    <property type="evidence" value="ECO:0007669"/>
    <property type="project" value="InterPro"/>
</dbReference>
<evidence type="ECO:0000256" key="4">
    <source>
        <dbReference type="ARBA" id="ARBA00023002"/>
    </source>
</evidence>
<dbReference type="GO" id="GO:0004497">
    <property type="term" value="F:monooxygenase activity"/>
    <property type="evidence" value="ECO:0007669"/>
    <property type="project" value="UniProtKB-KW"/>
</dbReference>
<proteinExistence type="inferred from homology"/>
<evidence type="ECO:0000256" key="7">
    <source>
        <dbReference type="RuleBase" id="RU000461"/>
    </source>
</evidence>
<dbReference type="SUPFAM" id="SSF48264">
    <property type="entry name" value="Cytochrome P450"/>
    <property type="match status" value="1"/>
</dbReference>
<comment type="caution">
    <text evidence="8">The sequence shown here is derived from an EMBL/GenBank/DDBJ whole genome shotgun (WGS) entry which is preliminary data.</text>
</comment>
<dbReference type="InterPro" id="IPR036396">
    <property type="entry name" value="Cyt_P450_sf"/>
</dbReference>
<dbReference type="CDD" id="cd11029">
    <property type="entry name" value="CYP107-like"/>
    <property type="match status" value="1"/>
</dbReference>
<dbReference type="InterPro" id="IPR001128">
    <property type="entry name" value="Cyt_P450"/>
</dbReference>
<dbReference type="InterPro" id="IPR017972">
    <property type="entry name" value="Cyt_P450_CS"/>
</dbReference>
<evidence type="ECO:0000256" key="3">
    <source>
        <dbReference type="ARBA" id="ARBA00022723"/>
    </source>
</evidence>
<keyword evidence="3 7" id="KW-0479">Metal-binding</keyword>
<comment type="similarity">
    <text evidence="1 7">Belongs to the cytochrome P450 family.</text>
</comment>
<evidence type="ECO:0000256" key="2">
    <source>
        <dbReference type="ARBA" id="ARBA00022617"/>
    </source>
</evidence>
<protein>
    <submittedName>
        <fullName evidence="8">Cytochrome P450 hydroxylase</fullName>
    </submittedName>
</protein>
<evidence type="ECO:0000256" key="6">
    <source>
        <dbReference type="ARBA" id="ARBA00023033"/>
    </source>
</evidence>